<reference evidence="1 2" key="1">
    <citation type="journal article" date="2011" name="PLoS ONE">
        <title>Expanding the diversity of mycobacteriophages: insights into genome architecture and evolution.</title>
        <authorList>
            <person name="Pope W.H."/>
            <person name="Jacobs-Sera D."/>
            <person name="Russell D.A."/>
            <person name="Peebles C.L."/>
            <person name="Al-Atrache Z."/>
            <person name="Alcoser T.A."/>
            <person name="Alexander L.M."/>
            <person name="Alfano M.B."/>
            <person name="Alford S.T."/>
            <person name="Amy N.E."/>
            <person name="Anderson M.D."/>
            <person name="Anderson A.G."/>
            <person name="Ang A.A."/>
            <person name="Ares M.Jr."/>
            <person name="Barber A.J."/>
            <person name="Barker L.P."/>
            <person name="Barrett J.M."/>
            <person name="Barshop W.D."/>
            <person name="Bauerle C.M."/>
            <person name="Bayles I.M."/>
            <person name="Belfield K.L."/>
            <person name="Best A.A."/>
            <person name="Borjon A.Jr."/>
            <person name="Bowman C.A."/>
            <person name="Boyer C.A."/>
            <person name="Bradley K.W."/>
            <person name="Bradley V.A."/>
            <person name="Broadway L.N."/>
            <person name="Budwal K."/>
            <person name="Busby K.N."/>
            <person name="Campbell I.W."/>
            <person name="Campbell A.M."/>
            <person name="Carey A."/>
            <person name="Caruso S.M."/>
            <person name="Chew R.D."/>
            <person name="Cockburn C.L."/>
            <person name="Cohen L.B."/>
            <person name="Corajod J.M."/>
            <person name="Cresawn S.G."/>
            <person name="Davis K.R."/>
            <person name="Deng L."/>
            <person name="Denver D.R."/>
            <person name="Dixon B.R."/>
            <person name="Ekram S."/>
            <person name="Elgin S.C."/>
            <person name="Engelsen A.E."/>
            <person name="English B.E."/>
            <person name="Erb M.L."/>
            <person name="Estrada C."/>
            <person name="Filliger L.Z."/>
            <person name="Findley A.M."/>
            <person name="Forbes L."/>
            <person name="Forsyth M.H."/>
            <person name="Fox T.M."/>
            <person name="Fritz M.J."/>
            <person name="Garcia R."/>
            <person name="George Z.D."/>
            <person name="Georges A.E."/>
            <person name="Gissendanner C.R."/>
            <person name="Goff S."/>
            <person name="Goldstein R."/>
            <person name="Gordon K.C."/>
            <person name="Green R.D."/>
            <person name="Guerra S.L."/>
            <person name="Guiney-Olsen K.R."/>
            <person name="Guiza B.G."/>
            <person name="Haghighat L."/>
            <person name="Hagopian G.V."/>
            <person name="Harmon C.J."/>
            <person name="Harmson J.S."/>
            <person name="Hartzog G.A."/>
            <person name="Harvey S.E."/>
            <person name="He S."/>
            <person name="He K.J."/>
            <person name="Healy K.E."/>
            <person name="Higinbotham E.R."/>
            <person name="Hildebrandt E.N."/>
            <person name="Ho J.H."/>
            <person name="Hogan G.M."/>
            <person name="Hohenstein V.G."/>
            <person name="Holz N.A."/>
            <person name="Huang V.J."/>
            <person name="Hufford E.L."/>
            <person name="Hynes P.M."/>
            <person name="Jackson A.S."/>
            <person name="Jansen E.C."/>
            <person name="Jarvik J."/>
            <person name="Jasinto P.G."/>
            <person name="Jordan T.C."/>
            <person name="Kasza T."/>
            <person name="Katelyn M.A."/>
            <person name="Kelsey J.S."/>
            <person name="Kerrigan L.A."/>
            <person name="Khaw D."/>
            <person name="Kim J."/>
            <person name="Knutter J.Z."/>
            <person name="Ko C.C."/>
            <person name="Larkin G.V."/>
            <person name="Laroche J.R."/>
            <person name="Latif A."/>
            <person name="Leuba K.D."/>
            <person name="Leuba S.I."/>
            <person name="Lewis L.O."/>
            <person name="Loesser-Casey K.E."/>
            <person name="Long C.A."/>
            <person name="Lopez A.J."/>
            <person name="Lowery N."/>
            <person name="Lu T.Q."/>
            <person name="Mac V."/>
            <person name="Masters I.R."/>
            <person name="McCloud J.J."/>
            <person name="McDonough M.J."/>
            <person name="Medenbach A.J."/>
            <person name="Menon A."/>
            <person name="Miller R."/>
            <person name="Morgan B.K."/>
            <person name="Ng P.C."/>
            <person name="Nguyen E."/>
            <person name="Nguyen K.T."/>
            <person name="Nguyen E.T."/>
            <person name="Nicholson K.M."/>
            <person name="Parnell L.A."/>
            <person name="Peirce C.E."/>
            <person name="Perz A.M."/>
            <person name="Peterson L.J."/>
            <person name="Pferdehirt R.E."/>
            <person name="Philip S.V."/>
            <person name="Pogliano K."/>
            <person name="Pogliano J."/>
            <person name="Polley T."/>
            <person name="Puopolo E.J."/>
            <person name="Rabinowitz H.S."/>
            <person name="Resiss M.J."/>
            <person name="Rhyan C.N."/>
            <person name="Robinson Y.M."/>
            <person name="Rodriguez L.L."/>
            <person name="Rose A.C."/>
            <person name="Rubin J.D."/>
            <person name="Ruby J.A."/>
            <person name="Saha M.S."/>
            <person name="Sandoz J.W."/>
            <person name="Savitskaya J."/>
            <person name="Schipper D.J."/>
            <person name="Schnitzler C.E."/>
            <person name="Schott A.R."/>
            <person name="Segal J.B."/>
            <person name="Shaffer C.D."/>
            <person name="Sheldon K.E."/>
            <person name="Shepard E.M."/>
            <person name="Shepardson J.W."/>
            <person name="Shroff M.K."/>
            <person name="Simmons J.M."/>
            <person name="Simms E.F."/>
            <person name="Simpson B.M."/>
            <person name="Sinclair K.M."/>
            <person name="Sjoholm R.L."/>
            <person name="Slette I.J."/>
            <person name="Spaulding B.C."/>
            <person name="Straub C.L."/>
            <person name="Stukey J."/>
            <person name="Sughrue T."/>
            <person name="Tang T.Y."/>
            <person name="Tatyana L.M."/>
            <person name="Taylor S.B."/>
            <person name="Taylor B.J."/>
            <person name="Temple L.M."/>
            <person name="Thompson J.V."/>
            <person name="Tokarz M.P."/>
            <person name="Trapani S.E."/>
            <person name="Troum A.P."/>
            <person name="Tsay J."/>
            <person name="Tubbs A.T."/>
            <person name="Walton J.M."/>
            <person name="Wang D.H."/>
            <person name="Wang H."/>
            <person name="Warner J.R."/>
            <person name="Weisser E.G."/>
            <person name="Wendler S.C."/>
            <person name="Weston-Hafer K.A."/>
            <person name="Whelan H.M."/>
            <person name="Williamson K.E."/>
            <person name="Willis A.N."/>
            <person name="Wirtshafter H.S."/>
            <person name="Wong T.W."/>
            <person name="Wu P."/>
            <person name="Yang Y."/>
            <person name="Yee B.C."/>
            <person name="Zaidins D.A."/>
            <person name="Zhang B."/>
            <person name="Zuniga M.Y."/>
            <person name="Hendrix R.W."/>
            <person name="Hatfull G.F."/>
        </authorList>
    </citation>
    <scope>NUCLEOTIDE SEQUENCE [LARGE SCALE GENOMIC DNA]</scope>
    <source>
        <strain evidence="1 2">CrimD</strain>
    </source>
</reference>
<dbReference type="PROSITE" id="PS51257">
    <property type="entry name" value="PROKAR_LIPOPROTEIN"/>
    <property type="match status" value="1"/>
</dbReference>
<accession>E0YQN1</accession>
<proteinExistence type="predicted"/>
<dbReference type="KEGG" id="vg:9711578"/>
<dbReference type="Proteomes" id="UP000000527">
    <property type="component" value="Segment"/>
</dbReference>
<keyword evidence="2" id="KW-1185">Reference proteome</keyword>
<dbReference type="RefSeq" id="YP_003857041.1">
    <property type="nucleotide sequence ID" value="NC_014459.2"/>
</dbReference>
<gene>
    <name evidence="1" type="primary">69</name>
    <name evidence="1" type="ORF">CRIMD_69</name>
</gene>
<organism evidence="1 2">
    <name type="scientific">Mycobacterium phage CrimD</name>
    <dbReference type="NCBI Taxonomy" id="2919554"/>
    <lineage>
        <taxon>Viruses</taxon>
        <taxon>Duplodnaviria</taxon>
        <taxon>Heunggongvirae</taxon>
        <taxon>Uroviricota</taxon>
        <taxon>Caudoviricetes</taxon>
        <taxon>Weiservirinae</taxon>
        <taxon>Anayavirus</taxon>
        <taxon>Anayavirus crimD</taxon>
    </lineage>
</organism>
<evidence type="ECO:0008006" key="3">
    <source>
        <dbReference type="Google" id="ProtNLM"/>
    </source>
</evidence>
<protein>
    <recommendedName>
        <fullName evidence="3">Lipoprotein</fullName>
    </recommendedName>
</protein>
<evidence type="ECO:0000313" key="1">
    <source>
        <dbReference type="EMBL" id="ADL71415.1"/>
    </source>
</evidence>
<sequence length="69" mass="7325">MRRRAVIALAAAGAILLAGCAGTDPATGNDIPDWIAPHTVDLPDGRKVLCVWEKFDYAGGLSCDWSRAQ</sequence>
<evidence type="ECO:0000313" key="2">
    <source>
        <dbReference type="Proteomes" id="UP000000527"/>
    </source>
</evidence>
<dbReference type="EMBL" id="HM152767">
    <property type="protein sequence ID" value="ADL71415.1"/>
    <property type="molecule type" value="Genomic_DNA"/>
</dbReference>
<name>E0YQN1_9CAUD</name>
<dbReference type="GeneID" id="9711578"/>